<gene>
    <name evidence="5" type="ORF">OG469_35575</name>
</gene>
<dbReference type="InterPro" id="IPR036962">
    <property type="entry name" value="Glyco_hydro_3_N_sf"/>
</dbReference>
<dbReference type="Pfam" id="PF01915">
    <property type="entry name" value="Glyco_hydro_3_C"/>
    <property type="match status" value="1"/>
</dbReference>
<dbReference type="InterPro" id="IPR001764">
    <property type="entry name" value="Glyco_hydro_3_N"/>
</dbReference>
<dbReference type="SUPFAM" id="SSF56988">
    <property type="entry name" value="Anthrax protective antigen"/>
    <property type="match status" value="1"/>
</dbReference>
<dbReference type="SMART" id="SM00758">
    <property type="entry name" value="PA14"/>
    <property type="match status" value="1"/>
</dbReference>
<evidence type="ECO:0000313" key="5">
    <source>
        <dbReference type="EMBL" id="WUS60344.1"/>
    </source>
</evidence>
<reference evidence="5 6" key="1">
    <citation type="submission" date="2022-10" db="EMBL/GenBank/DDBJ databases">
        <title>The complete genomes of actinobacterial strains from the NBC collection.</title>
        <authorList>
            <person name="Joergensen T.S."/>
            <person name="Alvarez Arevalo M."/>
            <person name="Sterndorff E.B."/>
            <person name="Faurdal D."/>
            <person name="Vuksanovic O."/>
            <person name="Mourched A.-S."/>
            <person name="Charusanti P."/>
            <person name="Shaw S."/>
            <person name="Blin K."/>
            <person name="Weber T."/>
        </authorList>
    </citation>
    <scope>NUCLEOTIDE SEQUENCE [LARGE SCALE GENOMIC DNA]</scope>
    <source>
        <strain evidence="5 6">NBC_01247</strain>
    </source>
</reference>
<dbReference type="Gene3D" id="2.60.120.260">
    <property type="entry name" value="Galactose-binding domain-like"/>
    <property type="match status" value="1"/>
</dbReference>
<dbReference type="InterPro" id="IPR013783">
    <property type="entry name" value="Ig-like_fold"/>
</dbReference>
<accession>A0ABZ1WI47</accession>
<name>A0ABZ1WI47_9ACTN</name>
<dbReference type="InterPro" id="IPR017853">
    <property type="entry name" value="GH"/>
</dbReference>
<dbReference type="Pfam" id="PF07691">
    <property type="entry name" value="PA14"/>
    <property type="match status" value="1"/>
</dbReference>
<dbReference type="PROSITE" id="PS51820">
    <property type="entry name" value="PA14"/>
    <property type="match status" value="1"/>
</dbReference>
<dbReference type="PANTHER" id="PTHR42715:SF10">
    <property type="entry name" value="BETA-GLUCOSIDASE"/>
    <property type="match status" value="1"/>
</dbReference>
<dbReference type="PRINTS" id="PR00133">
    <property type="entry name" value="GLHYDRLASE3"/>
</dbReference>
<feature type="chain" id="PRO_5045388448" evidence="3">
    <location>
        <begin position="25"/>
        <end position="824"/>
    </location>
</feature>
<dbReference type="Pfam" id="PF00933">
    <property type="entry name" value="Glyco_hydro_3"/>
    <property type="match status" value="1"/>
</dbReference>
<keyword evidence="2 5" id="KW-0378">Hydrolase</keyword>
<dbReference type="InterPro" id="IPR026891">
    <property type="entry name" value="Fn3-like"/>
</dbReference>
<dbReference type="SUPFAM" id="SSF51445">
    <property type="entry name" value="(Trans)glycosidases"/>
    <property type="match status" value="1"/>
</dbReference>
<evidence type="ECO:0000259" key="4">
    <source>
        <dbReference type="PROSITE" id="PS51820"/>
    </source>
</evidence>
<comment type="similarity">
    <text evidence="1">Belongs to the glycosyl hydrolase 3 family.</text>
</comment>
<dbReference type="InterPro" id="IPR037524">
    <property type="entry name" value="PA14/GLEYA"/>
</dbReference>
<protein>
    <submittedName>
        <fullName evidence="5">Glycoside hydrolase family 3 C-terminal domain-containing protein</fullName>
    </submittedName>
</protein>
<dbReference type="PANTHER" id="PTHR42715">
    <property type="entry name" value="BETA-GLUCOSIDASE"/>
    <property type="match status" value="1"/>
</dbReference>
<dbReference type="Gene3D" id="2.60.40.10">
    <property type="entry name" value="Immunoglobulins"/>
    <property type="match status" value="1"/>
</dbReference>
<feature type="domain" description="PA14" evidence="4">
    <location>
        <begin position="419"/>
        <end position="565"/>
    </location>
</feature>
<evidence type="ECO:0000256" key="3">
    <source>
        <dbReference type="SAM" id="SignalP"/>
    </source>
</evidence>
<dbReference type="RefSeq" id="WP_329493561.1">
    <property type="nucleotide sequence ID" value="NZ_CP108460.1"/>
</dbReference>
<dbReference type="Pfam" id="PF14310">
    <property type="entry name" value="Fn3-like"/>
    <property type="match status" value="1"/>
</dbReference>
<dbReference type="GO" id="GO:0016787">
    <property type="term" value="F:hydrolase activity"/>
    <property type="evidence" value="ECO:0007669"/>
    <property type="project" value="UniProtKB-KW"/>
</dbReference>
<sequence length="824" mass="84741">MNRRTFLTTAVLTSLATTVVPAVAASGRGAVTSASTPQSRASQLLAVMTPAQKEALVRCDFAALASLGIPSLTMADASAGLRGETGVTAFPVPVAQAATFDAERAGSLGAALGAEGRAKGYNNLLAPTVDIARHWRSGRQAEGMGEDPYLAGTLAANLTARMQQQGVVATVKHFAAYTQETDRTSVNVTVSDRALHEIYQAPVRRVVATTPLTSVMMSYPKVNGTFAVQNAALFADLKATIGLQGYTVPDFWAGDDQVAAARAGMDLAGLGPGAVQIPAGSLTSGISAARLDDAARRILTTMIAAGLFDNPLPTPSAIVSTRANRDLAHDLAVHGTVLLQNRNSVLPLAGSASVAVIGPAGADAITGVSGSTYVDPGSWTTPLQAIRNRAGSTTVTHTQGSLGDIPLTPVPSGVLRTAAGAAGLTVTYYAGAQATGTPVATETVAGIDFAQAPLASLPPVWSARYTGRLTPTSTGLHRFSLLPSGTASLTVNGSTVVSGTRHMWRFFLGPFDYPLQGTTTLTAGSTVDIEVVYTNATAQYGQVGLTLGWQPDSLIPAAVAAARAADTVVVLANRIAGEDMDHGGLDLPGDQNQLIAAVAAANPRTVVVLNTDGPVAMPWLGSVAAVVQSWYGGQAMGTALAAVLFGDSDPAGRLPVTFPAAPAQGPGSTPATYPGDGTTVAYTEDIAVGYRYYDRNGQSPLFPFGHGLSYTSFALGDLTTSYDASAKLLTATVNVTNSGTRTGWSVVQLYAALPASANAEPRRLVGFRKLQLAPKASTRVTFTVPAEDLSVWQSGAWALVPGLYTVHAGRSSRDLAAQRALTIS</sequence>
<dbReference type="Gene3D" id="3.40.50.1700">
    <property type="entry name" value="Glycoside hydrolase family 3 C-terminal domain"/>
    <property type="match status" value="1"/>
</dbReference>
<dbReference type="SMART" id="SM01217">
    <property type="entry name" value="Fn3_like"/>
    <property type="match status" value="1"/>
</dbReference>
<dbReference type="InterPro" id="IPR002772">
    <property type="entry name" value="Glyco_hydro_3_C"/>
</dbReference>
<evidence type="ECO:0000256" key="2">
    <source>
        <dbReference type="ARBA" id="ARBA00022801"/>
    </source>
</evidence>
<dbReference type="InterPro" id="IPR011658">
    <property type="entry name" value="PA14_dom"/>
</dbReference>
<evidence type="ECO:0000313" key="6">
    <source>
        <dbReference type="Proteomes" id="UP001432014"/>
    </source>
</evidence>
<dbReference type="InterPro" id="IPR036881">
    <property type="entry name" value="Glyco_hydro_3_C_sf"/>
</dbReference>
<dbReference type="SUPFAM" id="SSF52279">
    <property type="entry name" value="Beta-D-glucan exohydrolase, C-terminal domain"/>
    <property type="match status" value="1"/>
</dbReference>
<keyword evidence="3" id="KW-0732">Signal</keyword>
<keyword evidence="6" id="KW-1185">Reference proteome</keyword>
<dbReference type="InterPro" id="IPR050288">
    <property type="entry name" value="Cellulose_deg_GH3"/>
</dbReference>
<dbReference type="Gene3D" id="3.20.20.300">
    <property type="entry name" value="Glycoside hydrolase, family 3, N-terminal domain"/>
    <property type="match status" value="1"/>
</dbReference>
<evidence type="ECO:0000256" key="1">
    <source>
        <dbReference type="ARBA" id="ARBA00005336"/>
    </source>
</evidence>
<dbReference type="EMBL" id="CP108482">
    <property type="protein sequence ID" value="WUS60344.1"/>
    <property type="molecule type" value="Genomic_DNA"/>
</dbReference>
<dbReference type="Proteomes" id="UP001432014">
    <property type="component" value="Chromosome"/>
</dbReference>
<organism evidence="5 6">
    <name type="scientific">Kitasatospora herbaricolor</name>
    <dbReference type="NCBI Taxonomy" id="68217"/>
    <lineage>
        <taxon>Bacteria</taxon>
        <taxon>Bacillati</taxon>
        <taxon>Actinomycetota</taxon>
        <taxon>Actinomycetes</taxon>
        <taxon>Kitasatosporales</taxon>
        <taxon>Streptomycetaceae</taxon>
        <taxon>Kitasatospora</taxon>
    </lineage>
</organism>
<feature type="signal peptide" evidence="3">
    <location>
        <begin position="1"/>
        <end position="24"/>
    </location>
</feature>
<proteinExistence type="inferred from homology"/>